<dbReference type="AlphaFoldDB" id="A0A9X9QCV8"/>
<protein>
    <submittedName>
        <fullName evidence="1">Bgt-20273</fullName>
    </submittedName>
</protein>
<sequence length="56" mass="6527">MVVFPPLLNYRLVLYLYKLVNPVHSLLYKPRSIFGLCLRHLLRFDCCLSLGGNLSF</sequence>
<evidence type="ECO:0000313" key="1">
    <source>
        <dbReference type="EMBL" id="VDB88037.1"/>
    </source>
</evidence>
<gene>
    <name evidence="1" type="ORF">BGT96224V316_LOCUS4281</name>
</gene>
<evidence type="ECO:0000313" key="2">
    <source>
        <dbReference type="Proteomes" id="UP000324639"/>
    </source>
</evidence>
<proteinExistence type="predicted"/>
<dbReference type="EMBL" id="LR026989">
    <property type="protein sequence ID" value="VDB88037.1"/>
    <property type="molecule type" value="Genomic_DNA"/>
</dbReference>
<reference evidence="1 2" key="1">
    <citation type="submission" date="2018-08" db="EMBL/GenBank/DDBJ databases">
        <authorList>
            <person name="Muller C M."/>
        </authorList>
    </citation>
    <scope>NUCLEOTIDE SEQUENCE [LARGE SCALE GENOMIC DNA]</scope>
</reference>
<name>A0A9X9QCV8_BLUGR</name>
<keyword evidence="2" id="KW-1185">Reference proteome</keyword>
<organism evidence="1 2">
    <name type="scientific">Blumeria graminis f. sp. tritici</name>
    <dbReference type="NCBI Taxonomy" id="62690"/>
    <lineage>
        <taxon>Eukaryota</taxon>
        <taxon>Fungi</taxon>
        <taxon>Dikarya</taxon>
        <taxon>Ascomycota</taxon>
        <taxon>Pezizomycotina</taxon>
        <taxon>Leotiomycetes</taxon>
        <taxon>Erysiphales</taxon>
        <taxon>Erysiphaceae</taxon>
        <taxon>Blumeria</taxon>
    </lineage>
</organism>
<dbReference type="Proteomes" id="UP000324639">
    <property type="component" value="Chromosome Bgt_-06"/>
</dbReference>
<accession>A0A9X9QCV8</accession>